<protein>
    <recommendedName>
        <fullName evidence="3">Capsule polysaccharide biosynthesis protein</fullName>
    </recommendedName>
</protein>
<dbReference type="EMBL" id="WOTB01000001">
    <property type="protein sequence ID" value="NHN83085.1"/>
    <property type="molecule type" value="Genomic_DNA"/>
</dbReference>
<proteinExistence type="predicted"/>
<comment type="caution">
    <text evidence="1">The sequence shown here is derived from an EMBL/GenBank/DDBJ whole genome shotgun (WGS) entry which is preliminary data.</text>
</comment>
<evidence type="ECO:0000313" key="1">
    <source>
        <dbReference type="EMBL" id="NHN83085.1"/>
    </source>
</evidence>
<sequence length="501" mass="58699">MVHDPLEIKNDFPNLIFVDDLLREAFWPAKEFFYDLLREPIRQALGINVPPSLRQKFMAANGMPSWDHTTNNIMDHNYLWIDNYKNLSVELEKYFVENIPERSVIIGYELSPGLIKFFEKNNHHWIDFRISPIRFLSDLLIALRTSIPGLQKRLPSLAVRYSEIRLEANKLKASYIHKERYKKEYDLFRSSKDIVYVVGQTEADASLVNGKSLITLSCYEKRLKEIFFGKKVAYLPHPSAAKWHIEKEKSYLTSLNCSFFTDNIHLYNAFFEEKPGTFVGISSGSLQEAPFFNCSSVILYKAICPLYYPDIQDNRSDTSDYDQYWQIPFETFLDPEFIKFIFEQSSKIQRIPLRDIKSNELRQLHDTWWGYADIFSHSNGLIKAQQKELVKKLETIDKKQSVITSMILSFPDILDIKYKNLFVRTYKWIDGSKLTINNDGNFYRNGVISGSWMSEPAKKEYSIILIWSENSWIDKIISNDEWNILIVCNSEGNIFRCDAII</sequence>
<reference evidence="1 2" key="1">
    <citation type="journal article" date="2020" name="Int. J. Syst. Evol. Microbiol.">
        <title>Novel acetic acid bacteria from cider fermentations: Acetobacter conturbans sp. nov. and Acetobacter fallax sp. nov.</title>
        <authorList>
            <person name="Sombolestani A.S."/>
            <person name="Cleenwerck I."/>
            <person name="Cnockaert M."/>
            <person name="Borremans W."/>
            <person name="Wieme A.D."/>
            <person name="De Vuyst L."/>
            <person name="Vandamme P."/>
        </authorList>
    </citation>
    <scope>NUCLEOTIDE SEQUENCE [LARGE SCALE GENOMIC DNA]</scope>
    <source>
        <strain evidence="1 2">LMG 30640</strain>
    </source>
</reference>
<evidence type="ECO:0008006" key="3">
    <source>
        <dbReference type="Google" id="ProtNLM"/>
    </source>
</evidence>
<accession>A0ABX0JIN8</accession>
<evidence type="ECO:0000313" key="2">
    <source>
        <dbReference type="Proteomes" id="UP000635278"/>
    </source>
</evidence>
<organism evidence="1 2">
    <name type="scientific">Acetobacter musti</name>
    <dbReference type="NCBI Taxonomy" id="864732"/>
    <lineage>
        <taxon>Bacteria</taxon>
        <taxon>Pseudomonadati</taxon>
        <taxon>Pseudomonadota</taxon>
        <taxon>Alphaproteobacteria</taxon>
        <taxon>Acetobacterales</taxon>
        <taxon>Acetobacteraceae</taxon>
        <taxon>Acetobacter</taxon>
    </lineage>
</organism>
<gene>
    <name evidence="1" type="ORF">GOB93_00275</name>
</gene>
<name>A0ABX0JIN8_9PROT</name>
<dbReference type="RefSeq" id="WP_173581612.1">
    <property type="nucleotide sequence ID" value="NZ_WOTB01000001.1"/>
</dbReference>
<keyword evidence="2" id="KW-1185">Reference proteome</keyword>
<dbReference type="Proteomes" id="UP000635278">
    <property type="component" value="Unassembled WGS sequence"/>
</dbReference>